<organism evidence="1 2">
    <name type="scientific">Phlebia brevispora</name>
    <dbReference type="NCBI Taxonomy" id="194682"/>
    <lineage>
        <taxon>Eukaryota</taxon>
        <taxon>Fungi</taxon>
        <taxon>Dikarya</taxon>
        <taxon>Basidiomycota</taxon>
        <taxon>Agaricomycotina</taxon>
        <taxon>Agaricomycetes</taxon>
        <taxon>Polyporales</taxon>
        <taxon>Meruliaceae</taxon>
        <taxon>Phlebia</taxon>
    </lineage>
</organism>
<accession>A0ACC1S2V7</accession>
<keyword evidence="2" id="KW-1185">Reference proteome</keyword>
<dbReference type="EMBL" id="JANHOG010001835">
    <property type="protein sequence ID" value="KAJ3530979.1"/>
    <property type="molecule type" value="Genomic_DNA"/>
</dbReference>
<gene>
    <name evidence="1" type="ORF">NM688_g7637</name>
</gene>
<proteinExistence type="predicted"/>
<protein>
    <submittedName>
        <fullName evidence="1">Uncharacterized protein</fullName>
    </submittedName>
</protein>
<reference evidence="1" key="1">
    <citation type="submission" date="2022-07" db="EMBL/GenBank/DDBJ databases">
        <title>Genome Sequence of Phlebia brevispora.</title>
        <authorList>
            <person name="Buettner E."/>
        </authorList>
    </citation>
    <scope>NUCLEOTIDE SEQUENCE</scope>
    <source>
        <strain evidence="1">MPL23</strain>
    </source>
</reference>
<name>A0ACC1S2V7_9APHY</name>
<comment type="caution">
    <text evidence="1">The sequence shown here is derived from an EMBL/GenBank/DDBJ whole genome shotgun (WGS) entry which is preliminary data.</text>
</comment>
<evidence type="ECO:0000313" key="1">
    <source>
        <dbReference type="EMBL" id="KAJ3530979.1"/>
    </source>
</evidence>
<sequence>MWTSVSGPCTQTSADLPCTAQPTAVALDRFVLAFALAAAMLPLKHAQALNTPRPIPDAECTPGSIPSAIKASDIPHRPYLDKWTTTNTETIS</sequence>
<evidence type="ECO:0000313" key="2">
    <source>
        <dbReference type="Proteomes" id="UP001148662"/>
    </source>
</evidence>
<dbReference type="Proteomes" id="UP001148662">
    <property type="component" value="Unassembled WGS sequence"/>
</dbReference>